<dbReference type="Pfam" id="PF00392">
    <property type="entry name" value="GntR"/>
    <property type="match status" value="1"/>
</dbReference>
<feature type="compositionally biased region" description="Basic residues" evidence="4">
    <location>
        <begin position="112"/>
        <end position="122"/>
    </location>
</feature>
<dbReference type="InterPro" id="IPR000524">
    <property type="entry name" value="Tscrpt_reg_HTH_GntR"/>
</dbReference>
<proteinExistence type="predicted"/>
<evidence type="ECO:0000313" key="7">
    <source>
        <dbReference type="Proteomes" id="UP001589718"/>
    </source>
</evidence>
<protein>
    <submittedName>
        <fullName evidence="6">GntR family transcriptional regulator</fullName>
    </submittedName>
</protein>
<gene>
    <name evidence="6" type="ORF">ACFFTU_00645</name>
</gene>
<evidence type="ECO:0000256" key="4">
    <source>
        <dbReference type="SAM" id="MobiDB-lite"/>
    </source>
</evidence>
<dbReference type="InterPro" id="IPR036390">
    <property type="entry name" value="WH_DNA-bd_sf"/>
</dbReference>
<evidence type="ECO:0000256" key="2">
    <source>
        <dbReference type="ARBA" id="ARBA00023125"/>
    </source>
</evidence>
<dbReference type="RefSeq" id="WP_345220012.1">
    <property type="nucleotide sequence ID" value="NZ_BAAAXE010000005.1"/>
</dbReference>
<keyword evidence="3" id="KW-0804">Transcription</keyword>
<organism evidence="6 7">
    <name type="scientific">Streptomyces cremeus</name>
    <dbReference type="NCBI Taxonomy" id="66881"/>
    <lineage>
        <taxon>Bacteria</taxon>
        <taxon>Bacillati</taxon>
        <taxon>Actinomycetota</taxon>
        <taxon>Actinomycetes</taxon>
        <taxon>Kitasatosporales</taxon>
        <taxon>Streptomycetaceae</taxon>
        <taxon>Streptomyces</taxon>
    </lineage>
</organism>
<feature type="compositionally biased region" description="Basic residues" evidence="4">
    <location>
        <begin position="43"/>
        <end position="61"/>
    </location>
</feature>
<dbReference type="EMBL" id="JBHMCR010000001">
    <property type="protein sequence ID" value="MFB9518468.1"/>
    <property type="molecule type" value="Genomic_DNA"/>
</dbReference>
<reference evidence="6 7" key="1">
    <citation type="submission" date="2024-09" db="EMBL/GenBank/DDBJ databases">
        <authorList>
            <person name="Sun Q."/>
            <person name="Mori K."/>
        </authorList>
    </citation>
    <scope>NUCLEOTIDE SEQUENCE [LARGE SCALE GENOMIC DNA]</scope>
    <source>
        <strain evidence="6 7">JCM 4362</strain>
    </source>
</reference>
<evidence type="ECO:0000256" key="1">
    <source>
        <dbReference type="ARBA" id="ARBA00023015"/>
    </source>
</evidence>
<keyword evidence="2" id="KW-0238">DNA-binding</keyword>
<feature type="compositionally biased region" description="Pro residues" evidence="4">
    <location>
        <begin position="82"/>
        <end position="94"/>
    </location>
</feature>
<keyword evidence="1" id="KW-0805">Transcription regulation</keyword>
<feature type="compositionally biased region" description="Gly residues" evidence="4">
    <location>
        <begin position="222"/>
        <end position="231"/>
    </location>
</feature>
<accession>A0ABV5P6P4</accession>
<feature type="domain" description="HTH gntR-type" evidence="5">
    <location>
        <begin position="1"/>
        <end position="50"/>
    </location>
</feature>
<feature type="region of interest" description="Disordered" evidence="4">
    <location>
        <begin position="43"/>
        <end position="231"/>
    </location>
</feature>
<dbReference type="SUPFAM" id="SSF46785">
    <property type="entry name" value="Winged helix' DNA-binding domain"/>
    <property type="match status" value="1"/>
</dbReference>
<sequence>MGNQLAVSQDRLEKAQYNVTKRTAREALAPLEAEGLVDVVRRRGTVVRTRSPRRRPTRGRQVHRDERGYCFDASAQPWAALEPPPSPGRPPSVTSPPSSASRRRASGSPRPRAAHGRRRHPHPAPARHQLPLRHPRPRHPDCRSRQRPQAHPPPKPTGSTWPKASRCCASPAPLPTPSASQHSASWRLRCPGKLVTASRSPADQNTQRPHGPWTKTSTRGPNGYGGLRRAS</sequence>
<dbReference type="Gene3D" id="1.10.10.10">
    <property type="entry name" value="Winged helix-like DNA-binding domain superfamily/Winged helix DNA-binding domain"/>
    <property type="match status" value="1"/>
</dbReference>
<keyword evidence="7" id="KW-1185">Reference proteome</keyword>
<evidence type="ECO:0000259" key="5">
    <source>
        <dbReference type="PROSITE" id="PS50949"/>
    </source>
</evidence>
<feature type="compositionally biased region" description="Low complexity" evidence="4">
    <location>
        <begin position="95"/>
        <end position="111"/>
    </location>
</feature>
<evidence type="ECO:0000313" key="6">
    <source>
        <dbReference type="EMBL" id="MFB9518468.1"/>
    </source>
</evidence>
<comment type="caution">
    <text evidence="6">The sequence shown here is derived from an EMBL/GenBank/DDBJ whole genome shotgun (WGS) entry which is preliminary data.</text>
</comment>
<dbReference type="PROSITE" id="PS50949">
    <property type="entry name" value="HTH_GNTR"/>
    <property type="match status" value="1"/>
</dbReference>
<feature type="compositionally biased region" description="Polar residues" evidence="4">
    <location>
        <begin position="197"/>
        <end position="220"/>
    </location>
</feature>
<name>A0ABV5P6P4_STRCM</name>
<evidence type="ECO:0000256" key="3">
    <source>
        <dbReference type="ARBA" id="ARBA00023163"/>
    </source>
</evidence>
<dbReference type="InterPro" id="IPR036388">
    <property type="entry name" value="WH-like_DNA-bd_sf"/>
</dbReference>
<dbReference type="Proteomes" id="UP001589718">
    <property type="component" value="Unassembled WGS sequence"/>
</dbReference>